<feature type="compositionally biased region" description="Polar residues" evidence="1">
    <location>
        <begin position="497"/>
        <end position="517"/>
    </location>
</feature>
<protein>
    <submittedName>
        <fullName evidence="2">Uncharacterized protein</fullName>
    </submittedName>
</protein>
<name>A0A428TN22_9HYPO</name>
<gene>
    <name evidence="2" type="ORF">CEP52_007395</name>
</gene>
<sequence>MEEPAAHNVADVCMGAQCPSYQKTKHMIAAPFLQRGCSRALLSPPKKLRHHRLLVGFTSEGSPCVARIDPSLRELRTDGTSIRSFSRQILISRWDDSSLSFQIAPLSALFTAKRLKDSTVALWASWKGITRTNIDSAAEQKSEQDALERLGRHGLDLSEKNYHPLDSIVAFRDQSFRQPRSSRVVSCDTQADFSNGDSPDSLQQSFFTYPAFGLTGKSLDDSDANPTTFISRVQLIHAALVYFWVKSSKNLRREAARTDNPQLKGYFVPDLAMGVFLAYFPTWLKFHELFRLGAYIHPFHFISSVYSNDLKASDQYLVRGDNWEAKFGDLKDFEDPFALLTPAMQEGSALGGPFLPLECTLSEVHHRMEDGKKSCYRLYAFPEHWQTELQAKSAYLTLRPGAPLATMTSVTVRLTKENILKKWRSISPEIDYRHGRVAYHIGIKLGTPTGKMHPGWTTHLPGKDGLLCERYGCHDLTKTQFGSRVTEPALQDDTPGKINSSRLQNLPPSQPLTSTRPQVRFGSPINLAEVDSADVVRWSSVDIMPNSFQARIFPGVPVEVHDPPVSKQPSQILPTTLKRRATNDLYHPGTPKKMKTAANTHLNLEGLDANDTCKLMGHAHEEVLGVAAMAGLLNPAHFEVSPSGTIGLTEFGSMMAASPETTKADPETFRNLETRRWALMATEIRYFMNQGGFWGDGHASLALLRAILDGKYEVSPEGLLDYVLGVYKSVADPLADLLDTAQTLKSQRHEPMTEEMKTAIMGALNVLYSQHKGKQLSPATRSKVANTHPGRPRLEMAQYLVGIAKSYLDMFVFSDAALKHTKPLPVEYAQQLARSLAQQKQLSTDIKSLLDTHGDES</sequence>
<keyword evidence="3" id="KW-1185">Reference proteome</keyword>
<accession>A0A428TN22</accession>
<comment type="caution">
    <text evidence="2">The sequence shown here is derived from an EMBL/GenBank/DDBJ whole genome shotgun (WGS) entry which is preliminary data.</text>
</comment>
<evidence type="ECO:0000313" key="2">
    <source>
        <dbReference type="EMBL" id="RSM03415.1"/>
    </source>
</evidence>
<evidence type="ECO:0000313" key="3">
    <source>
        <dbReference type="Proteomes" id="UP000287144"/>
    </source>
</evidence>
<reference evidence="2 3" key="1">
    <citation type="submission" date="2017-06" db="EMBL/GenBank/DDBJ databases">
        <title>Comparative genomic analysis of Ambrosia Fusariam Clade fungi.</title>
        <authorList>
            <person name="Stajich J.E."/>
            <person name="Carrillo J."/>
            <person name="Kijimoto T."/>
            <person name="Eskalen A."/>
            <person name="O'Donnell K."/>
            <person name="Kasson M."/>
        </authorList>
    </citation>
    <scope>NUCLEOTIDE SEQUENCE [LARGE SCALE GENOMIC DNA]</scope>
    <source>
        <strain evidence="2 3">NRRL62579</strain>
    </source>
</reference>
<proteinExistence type="predicted"/>
<dbReference type="EMBL" id="NKCK01000067">
    <property type="protein sequence ID" value="RSM03415.1"/>
    <property type="molecule type" value="Genomic_DNA"/>
</dbReference>
<dbReference type="Proteomes" id="UP000287144">
    <property type="component" value="Unassembled WGS sequence"/>
</dbReference>
<dbReference type="AlphaFoldDB" id="A0A428TN22"/>
<feature type="region of interest" description="Disordered" evidence="1">
    <location>
        <begin position="486"/>
        <end position="517"/>
    </location>
</feature>
<evidence type="ECO:0000256" key="1">
    <source>
        <dbReference type="SAM" id="MobiDB-lite"/>
    </source>
</evidence>
<organism evidence="2 3">
    <name type="scientific">Fusarium oligoseptatum</name>
    <dbReference type="NCBI Taxonomy" id="2604345"/>
    <lineage>
        <taxon>Eukaryota</taxon>
        <taxon>Fungi</taxon>
        <taxon>Dikarya</taxon>
        <taxon>Ascomycota</taxon>
        <taxon>Pezizomycotina</taxon>
        <taxon>Sordariomycetes</taxon>
        <taxon>Hypocreomycetidae</taxon>
        <taxon>Hypocreales</taxon>
        <taxon>Nectriaceae</taxon>
        <taxon>Fusarium</taxon>
        <taxon>Fusarium solani species complex</taxon>
    </lineage>
</organism>